<dbReference type="InterPro" id="IPR004165">
    <property type="entry name" value="CoA_trans_fam_I"/>
</dbReference>
<dbReference type="EMBL" id="RJMB01000001">
    <property type="protein sequence ID" value="RNL87589.1"/>
    <property type="molecule type" value="Genomic_DNA"/>
</dbReference>
<sequence>MARSKLATMRDAIAEHVNDGDTVALEGFTHLIPVAAGHELIRQRRQRLTIVRMTPDIVFDQLVAAGVATKMIFSFTGNSSVGSLHAIRRAIEHGDPRPLEIEEYSHYGLLGRYIAGASHLPFYPVRSYAGGDLPARNPNIRTVTSPFPAANGGTEEVYAVPPLHPDVAIVHAQRADRAGNVQAWGILGPQQEVAFAARRTVAVVEEVADDEVIRSDPNRTTIPGLAVDAVVECPRGAHPSFVQGYYDRDNEFYRSWPDISRDPDALREWLREWVYDLPDHDAYLAKLGPGYFDRLRPVPAMSTPVDYGSAL</sequence>
<comment type="similarity">
    <text evidence="1">Belongs to the 3-oxoacid CoA-transferase subunit B family.</text>
</comment>
<keyword evidence="2" id="KW-0808">Transferase</keyword>
<dbReference type="SMART" id="SM00882">
    <property type="entry name" value="CoA_trans"/>
    <property type="match status" value="1"/>
</dbReference>
<accession>A0A3N0EIS1</accession>
<dbReference type="RefSeq" id="WP_123199454.1">
    <property type="nucleotide sequence ID" value="NZ_RJMB01000001.1"/>
</dbReference>
<protein>
    <submittedName>
        <fullName evidence="2">CoA transferase subunit A</fullName>
    </submittedName>
</protein>
<dbReference type="InterPro" id="IPR037171">
    <property type="entry name" value="NagB/RpiA_transferase-like"/>
</dbReference>
<dbReference type="Gene3D" id="3.30.30.40">
    <property type="match status" value="1"/>
</dbReference>
<evidence type="ECO:0000256" key="1">
    <source>
        <dbReference type="ARBA" id="ARBA00007047"/>
    </source>
</evidence>
<comment type="caution">
    <text evidence="2">The sequence shown here is derived from an EMBL/GenBank/DDBJ whole genome shotgun (WGS) entry which is preliminary data.</text>
</comment>
<dbReference type="OrthoDB" id="3742129at2"/>
<name>A0A3N0EIS1_9ACTN</name>
<dbReference type="SUPFAM" id="SSF100950">
    <property type="entry name" value="NagB/RpiA/CoA transferase-like"/>
    <property type="match status" value="1"/>
</dbReference>
<dbReference type="GO" id="GO:0008410">
    <property type="term" value="F:CoA-transferase activity"/>
    <property type="evidence" value="ECO:0007669"/>
    <property type="project" value="InterPro"/>
</dbReference>
<evidence type="ECO:0000313" key="3">
    <source>
        <dbReference type="Proteomes" id="UP000269198"/>
    </source>
</evidence>
<keyword evidence="3" id="KW-1185">Reference proteome</keyword>
<dbReference type="AlphaFoldDB" id="A0A3N0EIS1"/>
<dbReference type="PANTHER" id="PTHR43293:SF3">
    <property type="entry name" value="CHOLESTEROL RING-CLEAVING HYDROLASE IPDB SUBUNIT"/>
    <property type="match status" value="1"/>
</dbReference>
<dbReference type="Pfam" id="PF01144">
    <property type="entry name" value="CoA_trans"/>
    <property type="match status" value="1"/>
</dbReference>
<proteinExistence type="inferred from homology"/>
<dbReference type="PANTHER" id="PTHR43293">
    <property type="entry name" value="ACETATE COA-TRANSFERASE YDIF"/>
    <property type="match status" value="1"/>
</dbReference>
<dbReference type="Proteomes" id="UP000269198">
    <property type="component" value="Unassembled WGS sequence"/>
</dbReference>
<evidence type="ECO:0000313" key="2">
    <source>
        <dbReference type="EMBL" id="RNL87589.1"/>
    </source>
</evidence>
<gene>
    <name evidence="2" type="ORF">EFW17_01930</name>
</gene>
<dbReference type="Gene3D" id="3.40.1080.10">
    <property type="entry name" value="Glutaconate Coenzyme A-transferase"/>
    <property type="match status" value="1"/>
</dbReference>
<organism evidence="2 3">
    <name type="scientific">Halostreptopolyspora alba</name>
    <dbReference type="NCBI Taxonomy" id="2487137"/>
    <lineage>
        <taxon>Bacteria</taxon>
        <taxon>Bacillati</taxon>
        <taxon>Actinomycetota</taxon>
        <taxon>Actinomycetes</taxon>
        <taxon>Streptosporangiales</taxon>
        <taxon>Nocardiopsidaceae</taxon>
        <taxon>Halostreptopolyspora</taxon>
    </lineage>
</organism>
<reference evidence="2 3" key="1">
    <citation type="submission" date="2018-11" db="EMBL/GenBank/DDBJ databases">
        <title>The genome draft of YIM 96095.</title>
        <authorList>
            <person name="Tang S.-K."/>
            <person name="Chunyu W.-X."/>
            <person name="Feng Y.-Z."/>
        </authorList>
    </citation>
    <scope>NUCLEOTIDE SEQUENCE [LARGE SCALE GENOMIC DNA]</scope>
    <source>
        <strain evidence="2 3">YIM 96095</strain>
    </source>
</reference>